<dbReference type="Pfam" id="PF04773">
    <property type="entry name" value="FecR"/>
    <property type="match status" value="1"/>
</dbReference>
<dbReference type="Gene3D" id="2.60.120.1440">
    <property type="match status" value="1"/>
</dbReference>
<dbReference type="AlphaFoldDB" id="A0A517VA07"/>
<keyword evidence="3" id="KW-1133">Transmembrane helix</keyword>
<organism evidence="5 6">
    <name type="scientific">Gimesia algae</name>
    <dbReference type="NCBI Taxonomy" id="2527971"/>
    <lineage>
        <taxon>Bacteria</taxon>
        <taxon>Pseudomonadati</taxon>
        <taxon>Planctomycetota</taxon>
        <taxon>Planctomycetia</taxon>
        <taxon>Planctomycetales</taxon>
        <taxon>Planctomycetaceae</taxon>
        <taxon>Gimesia</taxon>
    </lineage>
</organism>
<dbReference type="InterPro" id="IPR013320">
    <property type="entry name" value="ConA-like_dom_sf"/>
</dbReference>
<evidence type="ECO:0000259" key="4">
    <source>
        <dbReference type="SMART" id="SM00560"/>
    </source>
</evidence>
<evidence type="ECO:0000256" key="1">
    <source>
        <dbReference type="ARBA" id="ARBA00022729"/>
    </source>
</evidence>
<dbReference type="Pfam" id="PF13385">
    <property type="entry name" value="Laminin_G_3"/>
    <property type="match status" value="1"/>
</dbReference>
<accession>A0A517VA07</accession>
<proteinExistence type="predicted"/>
<dbReference type="GO" id="GO:0016989">
    <property type="term" value="F:sigma factor antagonist activity"/>
    <property type="evidence" value="ECO:0007669"/>
    <property type="project" value="TreeGrafter"/>
</dbReference>
<keyword evidence="2" id="KW-1015">Disulfide bond</keyword>
<sequence length="554" mass="61915" precursor="true">MVDVNEIDSLLLEWECGTLDDHGIECLRTLLKTSSAARTRFIQMQLLTTALHLEADTGAAEIDTNIAPVGSTVIPAAQPRFRQKRGWNQLALSLLLIVVCLLTGWIFYRETGSRLTRKTQPVSPSMPSQRDPAAEATSEGVALLTRLVDVRWSDSQAPIEVGQALPRGSFQFDQGHAQIEFLCGATLIVEGPAQLELESPTQARVHQGRLRAHVPPAARGFTLQMDDLTVVDLGTEFGLSVTDEGTDVEVFDGEVELHDPSSRIQRLTTGQALLLTDGGEYREKKPEPEKFLDISSLEVKDQQLQSARYERWHAWSKSLRNDSRLIAYYSFAEPGDWERRLVCSKLPLETDLDGAIVGAREVPGRWDAKRALEFKQPADRVRVQIPGEYESLTFAAWVKIDSLDRWYNSLFLTDSYDKGEPHWQILDTGQLYFSIRPVDRGEKGPTDFKALSPTFWNPSLNGKWIHLAVTCDLATSTITHYLNGTILSRHKVPPEQLPETTRFGAASIGNWSSPTLPGQRFAIRNLNGALDELILFASALSPEEIKEMYEHGKP</sequence>
<dbReference type="SMART" id="SM00560">
    <property type="entry name" value="LamGL"/>
    <property type="match status" value="1"/>
</dbReference>
<dbReference type="InterPro" id="IPR006860">
    <property type="entry name" value="FecR"/>
</dbReference>
<evidence type="ECO:0000313" key="6">
    <source>
        <dbReference type="Proteomes" id="UP000316855"/>
    </source>
</evidence>
<dbReference type="RefSeq" id="WP_145225392.1">
    <property type="nucleotide sequence ID" value="NZ_CP036343.1"/>
</dbReference>
<reference evidence="5 6" key="1">
    <citation type="submission" date="2019-02" db="EMBL/GenBank/DDBJ databases">
        <title>Deep-cultivation of Planctomycetes and their phenomic and genomic characterization uncovers novel biology.</title>
        <authorList>
            <person name="Wiegand S."/>
            <person name="Jogler M."/>
            <person name="Boedeker C."/>
            <person name="Pinto D."/>
            <person name="Vollmers J."/>
            <person name="Rivas-Marin E."/>
            <person name="Kohn T."/>
            <person name="Peeters S.H."/>
            <person name="Heuer A."/>
            <person name="Rast P."/>
            <person name="Oberbeckmann S."/>
            <person name="Bunk B."/>
            <person name="Jeske O."/>
            <person name="Meyerdierks A."/>
            <person name="Storesund J.E."/>
            <person name="Kallscheuer N."/>
            <person name="Luecker S."/>
            <person name="Lage O.M."/>
            <person name="Pohl T."/>
            <person name="Merkel B.J."/>
            <person name="Hornburger P."/>
            <person name="Mueller R.-W."/>
            <person name="Bruemmer F."/>
            <person name="Labrenz M."/>
            <person name="Spormann A.M."/>
            <person name="Op den Camp H."/>
            <person name="Overmann J."/>
            <person name="Amann R."/>
            <person name="Jetten M.S.M."/>
            <person name="Mascher T."/>
            <person name="Medema M.H."/>
            <person name="Devos D.P."/>
            <person name="Kaster A.-K."/>
            <person name="Ovreas L."/>
            <person name="Rohde M."/>
            <person name="Galperin M.Y."/>
            <person name="Jogler C."/>
        </authorList>
    </citation>
    <scope>NUCLEOTIDE SEQUENCE [LARGE SCALE GENOMIC DNA]</scope>
    <source>
        <strain evidence="5 6">Pan161</strain>
    </source>
</reference>
<dbReference type="Gene3D" id="2.60.120.200">
    <property type="match status" value="1"/>
</dbReference>
<protein>
    <submittedName>
        <fullName evidence="5">FecR protein</fullName>
    </submittedName>
</protein>
<gene>
    <name evidence="5" type="ORF">Pan161_14770</name>
</gene>
<dbReference type="KEGG" id="gax:Pan161_14770"/>
<dbReference type="PANTHER" id="PTHR30273:SF2">
    <property type="entry name" value="PROTEIN FECR"/>
    <property type="match status" value="1"/>
</dbReference>
<dbReference type="InterPro" id="IPR012373">
    <property type="entry name" value="Ferrdict_sens_TM"/>
</dbReference>
<name>A0A517VA07_9PLAN</name>
<dbReference type="InterPro" id="IPR006558">
    <property type="entry name" value="LamG-like"/>
</dbReference>
<evidence type="ECO:0000256" key="2">
    <source>
        <dbReference type="ARBA" id="ARBA00023157"/>
    </source>
</evidence>
<dbReference type="SUPFAM" id="SSF49899">
    <property type="entry name" value="Concanavalin A-like lectins/glucanases"/>
    <property type="match status" value="1"/>
</dbReference>
<dbReference type="EMBL" id="CP036343">
    <property type="protein sequence ID" value="QDT89844.1"/>
    <property type="molecule type" value="Genomic_DNA"/>
</dbReference>
<keyword evidence="3" id="KW-0472">Membrane</keyword>
<dbReference type="Proteomes" id="UP000316855">
    <property type="component" value="Chromosome"/>
</dbReference>
<evidence type="ECO:0000256" key="3">
    <source>
        <dbReference type="SAM" id="Phobius"/>
    </source>
</evidence>
<feature type="transmembrane region" description="Helical" evidence="3">
    <location>
        <begin position="90"/>
        <end position="108"/>
    </location>
</feature>
<keyword evidence="1" id="KW-0732">Signal</keyword>
<dbReference type="PANTHER" id="PTHR30273">
    <property type="entry name" value="PERIPLASMIC SIGNAL SENSOR AND SIGMA FACTOR ACTIVATOR FECR-RELATED"/>
    <property type="match status" value="1"/>
</dbReference>
<dbReference type="OrthoDB" id="258532at2"/>
<keyword evidence="6" id="KW-1185">Reference proteome</keyword>
<evidence type="ECO:0000313" key="5">
    <source>
        <dbReference type="EMBL" id="QDT89844.1"/>
    </source>
</evidence>
<feature type="domain" description="LamG-like jellyroll fold" evidence="4">
    <location>
        <begin position="390"/>
        <end position="543"/>
    </location>
</feature>
<keyword evidence="3" id="KW-0812">Transmembrane</keyword>